<proteinExistence type="predicted"/>
<dbReference type="EMBL" id="WBVM01000003">
    <property type="protein sequence ID" value="KAB2808346.1"/>
    <property type="molecule type" value="Genomic_DNA"/>
</dbReference>
<dbReference type="Proteomes" id="UP000449906">
    <property type="component" value="Unassembled WGS sequence"/>
</dbReference>
<name>A0A7J5DTA9_NOCSI</name>
<accession>A0A7J5DTA9</accession>
<gene>
    <name evidence="1" type="ORF">F9L07_22790</name>
</gene>
<dbReference type="AlphaFoldDB" id="A0A7J5DTA9"/>
<evidence type="ECO:0000313" key="2">
    <source>
        <dbReference type="Proteomes" id="UP000449906"/>
    </source>
</evidence>
<evidence type="ECO:0000313" key="1">
    <source>
        <dbReference type="EMBL" id="KAB2808346.1"/>
    </source>
</evidence>
<protein>
    <submittedName>
        <fullName evidence="1">Uncharacterized protein</fullName>
    </submittedName>
</protein>
<reference evidence="1 2" key="1">
    <citation type="submission" date="2019-09" db="EMBL/GenBank/DDBJ databases">
        <title>Pimelobacter sp. isolated from Paulinella.</title>
        <authorList>
            <person name="Jeong S.E."/>
        </authorList>
    </citation>
    <scope>NUCLEOTIDE SEQUENCE [LARGE SCALE GENOMIC DNA]</scope>
    <source>
        <strain evidence="1 2">Pch-N</strain>
    </source>
</reference>
<organism evidence="1 2">
    <name type="scientific">Nocardioides simplex</name>
    <name type="common">Arthrobacter simplex</name>
    <dbReference type="NCBI Taxonomy" id="2045"/>
    <lineage>
        <taxon>Bacteria</taxon>
        <taxon>Bacillati</taxon>
        <taxon>Actinomycetota</taxon>
        <taxon>Actinomycetes</taxon>
        <taxon>Propionibacteriales</taxon>
        <taxon>Nocardioidaceae</taxon>
        <taxon>Pimelobacter</taxon>
    </lineage>
</organism>
<sequence length="90" mass="10000">MSVTQINRPRPFVVGKRQALIPLDSPSRAKCIGLDCQRDEAACPRHEARAYRVDAKHYREPDVIVVSAPTLAEGLDRLRAELAPHVGRTS</sequence>
<comment type="caution">
    <text evidence="1">The sequence shown here is derived from an EMBL/GenBank/DDBJ whole genome shotgun (WGS) entry which is preliminary data.</text>
</comment>
<dbReference type="RefSeq" id="WP_151582026.1">
    <property type="nucleotide sequence ID" value="NZ_WBVM01000003.1"/>
</dbReference>